<dbReference type="InterPro" id="IPR043502">
    <property type="entry name" value="DNA/RNA_pol_sf"/>
</dbReference>
<feature type="compositionally biased region" description="Pro residues" evidence="1">
    <location>
        <begin position="802"/>
        <end position="812"/>
    </location>
</feature>
<dbReference type="EMBL" id="JACGWN010000005">
    <property type="protein sequence ID" value="KAL0449242.1"/>
    <property type="molecule type" value="Genomic_DNA"/>
</dbReference>
<evidence type="ECO:0000259" key="3">
    <source>
        <dbReference type="PROSITE" id="PS50878"/>
    </source>
</evidence>
<dbReference type="PROSITE" id="PS50878">
    <property type="entry name" value="RT_POL"/>
    <property type="match status" value="1"/>
</dbReference>
<organism evidence="4">
    <name type="scientific">Sesamum latifolium</name>
    <dbReference type="NCBI Taxonomy" id="2727402"/>
    <lineage>
        <taxon>Eukaryota</taxon>
        <taxon>Viridiplantae</taxon>
        <taxon>Streptophyta</taxon>
        <taxon>Embryophyta</taxon>
        <taxon>Tracheophyta</taxon>
        <taxon>Spermatophyta</taxon>
        <taxon>Magnoliopsida</taxon>
        <taxon>eudicotyledons</taxon>
        <taxon>Gunneridae</taxon>
        <taxon>Pentapetalae</taxon>
        <taxon>asterids</taxon>
        <taxon>lamiids</taxon>
        <taxon>Lamiales</taxon>
        <taxon>Pedaliaceae</taxon>
        <taxon>Sesamum</taxon>
    </lineage>
</organism>
<dbReference type="SUPFAM" id="SSF56672">
    <property type="entry name" value="DNA/RNA polymerases"/>
    <property type="match status" value="1"/>
</dbReference>
<dbReference type="Gene3D" id="3.60.10.10">
    <property type="entry name" value="Endonuclease/exonuclease/phosphatase"/>
    <property type="match status" value="1"/>
</dbReference>
<keyword evidence="2" id="KW-0812">Transmembrane</keyword>
<dbReference type="PANTHER" id="PTHR46890">
    <property type="entry name" value="NON-LTR RETROLELEMENT REVERSE TRANSCRIPTASE-LIKE PROTEIN-RELATED"/>
    <property type="match status" value="1"/>
</dbReference>
<dbReference type="PANTHER" id="PTHR46890:SF48">
    <property type="entry name" value="RNA-DIRECTED DNA POLYMERASE"/>
    <property type="match status" value="1"/>
</dbReference>
<feature type="domain" description="Reverse transcriptase" evidence="3">
    <location>
        <begin position="511"/>
        <end position="777"/>
    </location>
</feature>
<name>A0AAW2X5F1_9LAMI</name>
<proteinExistence type="predicted"/>
<feature type="compositionally biased region" description="Basic and acidic residues" evidence="1">
    <location>
        <begin position="162"/>
        <end position="187"/>
    </location>
</feature>
<dbReference type="SUPFAM" id="SSF56219">
    <property type="entry name" value="DNase I-like"/>
    <property type="match status" value="1"/>
</dbReference>
<feature type="compositionally biased region" description="Polar residues" evidence="1">
    <location>
        <begin position="192"/>
        <end position="202"/>
    </location>
</feature>
<dbReference type="InterPro" id="IPR036691">
    <property type="entry name" value="Endo/exonu/phosph_ase_sf"/>
</dbReference>
<feature type="region of interest" description="Disordered" evidence="1">
    <location>
        <begin position="162"/>
        <end position="204"/>
    </location>
</feature>
<dbReference type="Pfam" id="PF00078">
    <property type="entry name" value="RVT_1"/>
    <property type="match status" value="1"/>
</dbReference>
<feature type="region of interest" description="Disordered" evidence="1">
    <location>
        <begin position="799"/>
        <end position="821"/>
    </location>
</feature>
<dbReference type="CDD" id="cd01650">
    <property type="entry name" value="RT_nLTR_like"/>
    <property type="match status" value="1"/>
</dbReference>
<gene>
    <name evidence="4" type="ORF">Slati_1480600</name>
</gene>
<dbReference type="AlphaFoldDB" id="A0AAW2X5F1"/>
<sequence>MNVFLGIFKGPRVVKTSLPWDSKGEISCSISESSPFHPPFNPISPSMDSREGMYNIHIFHIHSLRPLPLSITYHPIQLIRGSGICERRTPWESRRDIIARLRALISRTPSPPSVTGNMNAIAQYMLIAIRTDLINWTRAANDNESPPHPRIRPFIFIKIDRQSARRAEKPSKPQREPRTQPEPRPTDVESGIPTSGRANSGSIDLGNQGLSVVTRIRILYNTFDALMSQDDDAECERRALWQSLTQLADSIDEDPWLVMGDFNIIVDLSEVSGASGDIRVSMEEFQECITATGLITLPMQGQLFTWHNCSNDSHSLWKRLDRMMHLRILFLQLGMFGGISVVGTTMYAVTRKLKALKPVFRQQLKIEQSMLQQRAKMQWMKGGDQCTRVFFRKVATRRAAMRVFQINDENGHTHTTSEDITVEFDGFYRRPLGGDRQTRNLGLSHLRPWVTHTLTPEEVARLTRPVSREDIKLAFFDIAEDKSPGPDGYSASFYKAAWPVIGDKVTRAVMEFFINGRLLKQINATLLVFIPKVQAPAFVSDFRPISCCDVLYKAITKIIIQRIREVLDRLISPSRNAFVPGRKIGDNILLAQELFAGYNQRNLPKRCALKVDLRKTYDTVEWDFLFAAMRLFGIPEPFIRWVDECVTTPTFSICINSAAHGFFKGARGLRQGDPISPYLFVLVMKVLRLIIQQLIEQDNTFWFHWKCGEIGIFQLGFADDLLLFCEATNSSIAVFWRGLDVFATLSGLHVNPGKSHLILSKAAHVQRPRLLEMEPVLEKDHFFGCWRVNGVLFPEPINFNIPTPPPPPPPPSASQQLPPRVQQAWRI</sequence>
<keyword evidence="2" id="KW-0472">Membrane</keyword>
<comment type="caution">
    <text evidence="4">The sequence shown here is derived from an EMBL/GenBank/DDBJ whole genome shotgun (WGS) entry which is preliminary data.</text>
</comment>
<evidence type="ECO:0000256" key="1">
    <source>
        <dbReference type="SAM" id="MobiDB-lite"/>
    </source>
</evidence>
<protein>
    <submittedName>
        <fullName evidence="4">LINE-1 retrotransposable element O protein</fullName>
    </submittedName>
</protein>
<feature type="transmembrane region" description="Helical" evidence="2">
    <location>
        <begin position="328"/>
        <end position="349"/>
    </location>
</feature>
<reference evidence="4" key="2">
    <citation type="journal article" date="2024" name="Plant">
        <title>Genomic evolution and insights into agronomic trait innovations of Sesamum species.</title>
        <authorList>
            <person name="Miao H."/>
            <person name="Wang L."/>
            <person name="Qu L."/>
            <person name="Liu H."/>
            <person name="Sun Y."/>
            <person name="Le M."/>
            <person name="Wang Q."/>
            <person name="Wei S."/>
            <person name="Zheng Y."/>
            <person name="Lin W."/>
            <person name="Duan Y."/>
            <person name="Cao H."/>
            <person name="Xiong S."/>
            <person name="Wang X."/>
            <person name="Wei L."/>
            <person name="Li C."/>
            <person name="Ma Q."/>
            <person name="Ju M."/>
            <person name="Zhao R."/>
            <person name="Li G."/>
            <person name="Mu C."/>
            <person name="Tian Q."/>
            <person name="Mei H."/>
            <person name="Zhang T."/>
            <person name="Gao T."/>
            <person name="Zhang H."/>
        </authorList>
    </citation>
    <scope>NUCLEOTIDE SEQUENCE</scope>
    <source>
        <strain evidence="4">KEN1</strain>
    </source>
</reference>
<evidence type="ECO:0000313" key="4">
    <source>
        <dbReference type="EMBL" id="KAL0449242.1"/>
    </source>
</evidence>
<keyword evidence="2" id="KW-1133">Transmembrane helix</keyword>
<evidence type="ECO:0000256" key="2">
    <source>
        <dbReference type="SAM" id="Phobius"/>
    </source>
</evidence>
<reference evidence="4" key="1">
    <citation type="submission" date="2020-06" db="EMBL/GenBank/DDBJ databases">
        <authorList>
            <person name="Li T."/>
            <person name="Hu X."/>
            <person name="Zhang T."/>
            <person name="Song X."/>
            <person name="Zhang H."/>
            <person name="Dai N."/>
            <person name="Sheng W."/>
            <person name="Hou X."/>
            <person name="Wei L."/>
        </authorList>
    </citation>
    <scope>NUCLEOTIDE SEQUENCE</scope>
    <source>
        <strain evidence="4">KEN1</strain>
        <tissue evidence="4">Leaf</tissue>
    </source>
</reference>
<accession>A0AAW2X5F1</accession>
<dbReference type="InterPro" id="IPR000477">
    <property type="entry name" value="RT_dom"/>
</dbReference>
<dbReference type="InterPro" id="IPR052343">
    <property type="entry name" value="Retrotransposon-Effector_Assoc"/>
</dbReference>